<feature type="domain" description="Multidrug resistance protein MdtA-like alpha-helical hairpin" evidence="2">
    <location>
        <begin position="117"/>
        <end position="180"/>
    </location>
</feature>
<dbReference type="RefSeq" id="WP_258846699.1">
    <property type="nucleotide sequence ID" value="NZ_JANUGX010000021.1"/>
</dbReference>
<dbReference type="InterPro" id="IPR058792">
    <property type="entry name" value="Beta-barrel_RND_2"/>
</dbReference>
<dbReference type="NCBIfam" id="TIGR01730">
    <property type="entry name" value="RND_mfp"/>
    <property type="match status" value="1"/>
</dbReference>
<accession>A0ABT2A9V7</accession>
<evidence type="ECO:0000259" key="4">
    <source>
        <dbReference type="Pfam" id="PF25954"/>
    </source>
</evidence>
<keyword evidence="6" id="KW-1185">Reference proteome</keyword>
<comment type="caution">
    <text evidence="5">The sequence shown here is derived from an EMBL/GenBank/DDBJ whole genome shotgun (WGS) entry which is preliminary data.</text>
</comment>
<comment type="similarity">
    <text evidence="1">Belongs to the membrane fusion protein (MFP) (TC 8.A.1) family.</text>
</comment>
<dbReference type="Gene3D" id="1.10.287.470">
    <property type="entry name" value="Helix hairpin bin"/>
    <property type="match status" value="1"/>
</dbReference>
<evidence type="ECO:0000256" key="1">
    <source>
        <dbReference type="ARBA" id="ARBA00009477"/>
    </source>
</evidence>
<evidence type="ECO:0000313" key="5">
    <source>
        <dbReference type="EMBL" id="MCS0590927.1"/>
    </source>
</evidence>
<dbReference type="SUPFAM" id="SSF111369">
    <property type="entry name" value="HlyD-like secretion proteins"/>
    <property type="match status" value="1"/>
</dbReference>
<organism evidence="5 6">
    <name type="scientific">Massilia norwichensis</name>
    <dbReference type="NCBI Taxonomy" id="1442366"/>
    <lineage>
        <taxon>Bacteria</taxon>
        <taxon>Pseudomonadati</taxon>
        <taxon>Pseudomonadota</taxon>
        <taxon>Betaproteobacteria</taxon>
        <taxon>Burkholderiales</taxon>
        <taxon>Oxalobacteraceae</taxon>
        <taxon>Telluria group</taxon>
        <taxon>Massilia</taxon>
    </lineage>
</organism>
<dbReference type="Pfam" id="PF25876">
    <property type="entry name" value="HH_MFP_RND"/>
    <property type="match status" value="1"/>
</dbReference>
<gene>
    <name evidence="5" type="ORF">NX782_17195</name>
</gene>
<dbReference type="InterPro" id="IPR006143">
    <property type="entry name" value="RND_pump_MFP"/>
</dbReference>
<reference evidence="5 6" key="1">
    <citation type="submission" date="2022-08" db="EMBL/GenBank/DDBJ databases">
        <title>Reclassification of Massilia species as members of the genera Telluria, Duganella, Pseudoduganella, Mokoshia gen. nov. and Zemynaea gen. nov. using orthogonal and non-orthogonal genome-based approaches.</title>
        <authorList>
            <person name="Bowman J.P."/>
        </authorList>
    </citation>
    <scope>NUCLEOTIDE SEQUENCE [LARGE SCALE GENOMIC DNA]</scope>
    <source>
        <strain evidence="5 6">LMG 28164</strain>
    </source>
</reference>
<dbReference type="Pfam" id="PF25954">
    <property type="entry name" value="Beta-barrel_RND_2"/>
    <property type="match status" value="1"/>
</dbReference>
<proteinExistence type="inferred from homology"/>
<dbReference type="Pfam" id="PF25917">
    <property type="entry name" value="BSH_RND"/>
    <property type="match status" value="1"/>
</dbReference>
<dbReference type="Gene3D" id="2.40.30.170">
    <property type="match status" value="1"/>
</dbReference>
<feature type="domain" description="Multidrug resistance protein MdtA-like barrel-sandwich hybrid" evidence="3">
    <location>
        <begin position="78"/>
        <end position="211"/>
    </location>
</feature>
<dbReference type="InterPro" id="IPR058625">
    <property type="entry name" value="MdtA-like_BSH"/>
</dbReference>
<dbReference type="InterPro" id="IPR058624">
    <property type="entry name" value="MdtA-like_HH"/>
</dbReference>
<name>A0ABT2A9V7_9BURK</name>
<evidence type="ECO:0000259" key="2">
    <source>
        <dbReference type="Pfam" id="PF25876"/>
    </source>
</evidence>
<dbReference type="PANTHER" id="PTHR30469">
    <property type="entry name" value="MULTIDRUG RESISTANCE PROTEIN MDTA"/>
    <property type="match status" value="1"/>
</dbReference>
<dbReference type="Gene3D" id="2.40.50.100">
    <property type="match status" value="1"/>
</dbReference>
<dbReference type="EMBL" id="JANUGX010000021">
    <property type="protein sequence ID" value="MCS0590927.1"/>
    <property type="molecule type" value="Genomic_DNA"/>
</dbReference>
<dbReference type="Gene3D" id="2.40.420.20">
    <property type="match status" value="1"/>
</dbReference>
<sequence length="387" mass="40316">MQAKQAQNSKRPLVFAAIALAVAGAVVAGGLATRHSQAEQLKEMAAAQAVPTVNLVAMKDIAGTPLALPARIEAWSRAPIYARVSGYLARWNVDIGAPVKAGQVLAVIETPDLDQDLRQAQAQLAVARSNLALAESTAKRWQSLVAQNAVSKQEADEKQGDFISKQSNAAALQASVERQQALKRYTQLVAPFDGVVTARNTDVGALVNAGSGGTAGSSAGSELFVVSDLRRLRVYVQVPQRQVAQIHPGSTARVSVPERPGVTYQAKVQSLAQAINAGSGTMLVQLAVENPKGELLPGAFATVQFDEAAVAGDAVAIPPGALIMGRNGTQVAVLDAGNRVRIKKVTIARDLGNVIQLGDGVTKADRIIDSPPDGLADGDQVKVAQKG</sequence>
<feature type="domain" description="CusB-like beta-barrel" evidence="4">
    <location>
        <begin position="235"/>
        <end position="308"/>
    </location>
</feature>
<dbReference type="PANTHER" id="PTHR30469:SF37">
    <property type="entry name" value="RAGD PROTEIN"/>
    <property type="match status" value="1"/>
</dbReference>
<evidence type="ECO:0000259" key="3">
    <source>
        <dbReference type="Pfam" id="PF25917"/>
    </source>
</evidence>
<evidence type="ECO:0000313" key="6">
    <source>
        <dbReference type="Proteomes" id="UP001205560"/>
    </source>
</evidence>
<dbReference type="Proteomes" id="UP001205560">
    <property type="component" value="Unassembled WGS sequence"/>
</dbReference>
<protein>
    <submittedName>
        <fullName evidence="5">Efflux RND transporter periplasmic adaptor subunit</fullName>
    </submittedName>
</protein>